<sequence length="161" mass="18706">MSNLDTDMKSGEGFNLSNEPILATILYESDSRYNEIKQILVEMQSREIIREEAHQKEMENMRVNMRDLMLAIKGKFADTVDQKIPTASANNGSLISPPQEKENISENLKLKPIKWPETYNHEDQSQWKTTHGVLNYIFQREVIERKFLTSGDYFMTLSAMQ</sequence>
<name>A0A420J7H4_9PEZI</name>
<evidence type="ECO:0000313" key="2">
    <source>
        <dbReference type="Proteomes" id="UP000285405"/>
    </source>
</evidence>
<dbReference type="EMBL" id="MCBR01001176">
    <property type="protein sequence ID" value="RKF82728.1"/>
    <property type="molecule type" value="Genomic_DNA"/>
</dbReference>
<gene>
    <name evidence="1" type="ORF">GcC1_011018</name>
</gene>
<comment type="caution">
    <text evidence="1">The sequence shown here is derived from an EMBL/GenBank/DDBJ whole genome shotgun (WGS) entry which is preliminary data.</text>
</comment>
<dbReference type="Proteomes" id="UP000285405">
    <property type="component" value="Unassembled WGS sequence"/>
</dbReference>
<protein>
    <submittedName>
        <fullName evidence="1">Uncharacterized protein</fullName>
    </submittedName>
</protein>
<accession>A0A420J7H4</accession>
<dbReference type="OrthoDB" id="10585238at2759"/>
<evidence type="ECO:0000313" key="1">
    <source>
        <dbReference type="EMBL" id="RKF82728.1"/>
    </source>
</evidence>
<organism evidence="1 2">
    <name type="scientific">Golovinomyces cichoracearum</name>
    <dbReference type="NCBI Taxonomy" id="62708"/>
    <lineage>
        <taxon>Eukaryota</taxon>
        <taxon>Fungi</taxon>
        <taxon>Dikarya</taxon>
        <taxon>Ascomycota</taxon>
        <taxon>Pezizomycotina</taxon>
        <taxon>Leotiomycetes</taxon>
        <taxon>Erysiphales</taxon>
        <taxon>Erysiphaceae</taxon>
        <taxon>Golovinomyces</taxon>
    </lineage>
</organism>
<dbReference type="AlphaFoldDB" id="A0A420J7H4"/>
<proteinExistence type="predicted"/>
<reference evidence="1 2" key="1">
    <citation type="journal article" date="2018" name="BMC Genomics">
        <title>Comparative genome analyses reveal sequence features reflecting distinct modes of host-adaptation between dicot and monocot powdery mildew.</title>
        <authorList>
            <person name="Wu Y."/>
            <person name="Ma X."/>
            <person name="Pan Z."/>
            <person name="Kale S.D."/>
            <person name="Song Y."/>
            <person name="King H."/>
            <person name="Zhang Q."/>
            <person name="Presley C."/>
            <person name="Deng X."/>
            <person name="Wei C.I."/>
            <person name="Xiao S."/>
        </authorList>
    </citation>
    <scope>NUCLEOTIDE SEQUENCE [LARGE SCALE GENOMIC DNA]</scope>
    <source>
        <strain evidence="1">UCSC1</strain>
    </source>
</reference>